<dbReference type="OrthoDB" id="1951912at2"/>
<dbReference type="GO" id="GO:0004519">
    <property type="term" value="F:endonuclease activity"/>
    <property type="evidence" value="ECO:0007669"/>
    <property type="project" value="UniProtKB-KW"/>
</dbReference>
<keyword evidence="3" id="KW-0378">Hydrolase</keyword>
<reference evidence="3 4" key="1">
    <citation type="submission" date="2016-11" db="EMBL/GenBank/DDBJ databases">
        <authorList>
            <person name="Jaros S."/>
            <person name="Januszkiewicz K."/>
            <person name="Wedrychowicz H."/>
        </authorList>
    </citation>
    <scope>NUCLEOTIDE SEQUENCE [LARGE SCALE GENOMIC DNA]</scope>
    <source>
        <strain evidence="3 4">DSM 15212</strain>
    </source>
</reference>
<feature type="domain" description="Transposase IS701-like DDE" evidence="2">
    <location>
        <begin position="7"/>
        <end position="169"/>
    </location>
</feature>
<name>A0A1M6U1Y6_PARC5</name>
<gene>
    <name evidence="3" type="ORF">SAMN02745912_03851</name>
</gene>
<dbReference type="RefSeq" id="WP_073153807.1">
    <property type="nucleotide sequence ID" value="NZ_FRAG01000122.1"/>
</dbReference>
<feature type="region of interest" description="Disordered" evidence="1">
    <location>
        <begin position="153"/>
        <end position="173"/>
    </location>
</feature>
<keyword evidence="3" id="KW-0540">Nuclease</keyword>
<keyword evidence="3" id="KW-0255">Endonuclease</keyword>
<evidence type="ECO:0000259" key="2">
    <source>
        <dbReference type="Pfam" id="PF13546"/>
    </source>
</evidence>
<sequence length="173" mass="19526">MIHGALLVAYDTTLNAKNSKKILGIQKWKNHSGNADKGEYITGHHLGVLGIIGSFLSQKFLCFPLLFRLISGKSNPCQFVSDTDGKTRPMSFWDNAHATLFQFAKWASKHTVRVVVDAYFSNKSFIQPLLDRKNPIHMITKLKCNTIGYLDPETPKIKKQGRPRKRGKKGKNI</sequence>
<evidence type="ECO:0000256" key="1">
    <source>
        <dbReference type="SAM" id="MobiDB-lite"/>
    </source>
</evidence>
<keyword evidence="4" id="KW-1185">Reference proteome</keyword>
<dbReference type="STRING" id="1121301.SAMN02745912_03851"/>
<organism evidence="3 4">
    <name type="scientific">Paramaledivibacter caminithermalis (strain DSM 15212 / CIP 107654 / DViRD3)</name>
    <name type="common">Clostridium caminithermale</name>
    <dbReference type="NCBI Taxonomy" id="1121301"/>
    <lineage>
        <taxon>Bacteria</taxon>
        <taxon>Bacillati</taxon>
        <taxon>Bacillota</taxon>
        <taxon>Clostridia</taxon>
        <taxon>Peptostreptococcales</taxon>
        <taxon>Caminicellaceae</taxon>
        <taxon>Paramaledivibacter</taxon>
    </lineage>
</organism>
<accession>A0A1M6U1Y6</accession>
<protein>
    <submittedName>
        <fullName evidence="3">DDE superfamily endonuclease</fullName>
    </submittedName>
</protein>
<dbReference type="Proteomes" id="UP000184465">
    <property type="component" value="Unassembled WGS sequence"/>
</dbReference>
<dbReference type="AlphaFoldDB" id="A0A1M6U1Y6"/>
<evidence type="ECO:0000313" key="3">
    <source>
        <dbReference type="EMBL" id="SHK63275.1"/>
    </source>
</evidence>
<proteinExistence type="predicted"/>
<dbReference type="Pfam" id="PF13546">
    <property type="entry name" value="DDE_5"/>
    <property type="match status" value="1"/>
</dbReference>
<feature type="compositionally biased region" description="Basic residues" evidence="1">
    <location>
        <begin position="157"/>
        <end position="173"/>
    </location>
</feature>
<dbReference type="InterPro" id="IPR038721">
    <property type="entry name" value="IS701-like_DDE_dom"/>
</dbReference>
<evidence type="ECO:0000313" key="4">
    <source>
        <dbReference type="Proteomes" id="UP000184465"/>
    </source>
</evidence>
<dbReference type="EMBL" id="FRAG01000122">
    <property type="protein sequence ID" value="SHK63275.1"/>
    <property type="molecule type" value="Genomic_DNA"/>
</dbReference>